<evidence type="ECO:0000259" key="6">
    <source>
        <dbReference type="Pfam" id="PF02782"/>
    </source>
</evidence>
<evidence type="ECO:0008006" key="9">
    <source>
        <dbReference type="Google" id="ProtNLM"/>
    </source>
</evidence>
<evidence type="ECO:0000256" key="2">
    <source>
        <dbReference type="ARBA" id="ARBA00022679"/>
    </source>
</evidence>
<comment type="caution">
    <text evidence="7">The sequence shown here is derived from an EMBL/GenBank/DDBJ whole genome shotgun (WGS) entry which is preliminary data.</text>
</comment>
<keyword evidence="2" id="KW-0808">Transferase</keyword>
<evidence type="ECO:0000259" key="5">
    <source>
        <dbReference type="Pfam" id="PF00370"/>
    </source>
</evidence>
<dbReference type="PANTHER" id="PTHR10196:SF68">
    <property type="entry name" value="GLYCEROL KINASE 5-RELATED"/>
    <property type="match status" value="1"/>
</dbReference>
<evidence type="ECO:0000313" key="7">
    <source>
        <dbReference type="EMBL" id="KAK7598201.1"/>
    </source>
</evidence>
<proteinExistence type="inferred from homology"/>
<dbReference type="GO" id="GO:0016301">
    <property type="term" value="F:kinase activity"/>
    <property type="evidence" value="ECO:0007669"/>
    <property type="project" value="UniProtKB-KW"/>
</dbReference>
<sequence length="563" mass="62648">MDPSTQNQYIIAIDIGTTKLKCYLYSKDMKVVHRTDKKLNVIHSCDGAVEIIPDDLCSSVISNVEKLMSEAKISSSEVACLAISSQRATFTLWDRPTNHHLLNLITWKDQRAAEESSKWNNSCVFKVLRFIFHCIYLISGSQRFLVGSKLKFSSAHVTMRLLWALRNNRELKTAIKNGTAMFGTLDTWLIYRLTKGKSYCTDYSCASATGMYDPFTLSWTFLLKLFGIPCWIFPAVVDSAGTHFGNVSADIWGSEIPIMSSMADQSASAFSLGCVNRGDVKLTLGTGGFMSNTVGREILSYKNDTICPLIYWKYREIQTCVLEGAFYNCGTVVDWAHRAGYFDKLEELSELTESVFDSDGVYLKSGFLNSSLNMHQSDNLLVEAFDGATVTTKKVYLIRAILENIVFQAYHLHLLFRNEVYFDKRSPIRVCGGVSNNDFVCQSIADICQVIVSRPPCVEASIRGVALLAGNTAAVDDRSKAFALNSKVPDARHRSAGFRVRRKPQCTRSLPAGKARVQPENPNDPQKARLDEIPGGTGDNVPATYVYQHPPTQLTTILPPALC</sequence>
<evidence type="ECO:0000256" key="1">
    <source>
        <dbReference type="ARBA" id="ARBA00009156"/>
    </source>
</evidence>
<dbReference type="Gene3D" id="3.30.420.40">
    <property type="match status" value="2"/>
</dbReference>
<keyword evidence="3" id="KW-0418">Kinase</keyword>
<protein>
    <recommendedName>
        <fullName evidence="9">Glycerol kinase</fullName>
    </recommendedName>
</protein>
<evidence type="ECO:0000313" key="8">
    <source>
        <dbReference type="Proteomes" id="UP001367676"/>
    </source>
</evidence>
<feature type="domain" description="Carbohydrate kinase FGGY N-terminal" evidence="5">
    <location>
        <begin position="9"/>
        <end position="270"/>
    </location>
</feature>
<feature type="domain" description="Carbohydrate kinase FGGY C-terminal" evidence="6">
    <location>
        <begin position="318"/>
        <end position="470"/>
    </location>
</feature>
<dbReference type="Proteomes" id="UP001367676">
    <property type="component" value="Unassembled WGS sequence"/>
</dbReference>
<dbReference type="GO" id="GO:0006071">
    <property type="term" value="P:glycerol metabolic process"/>
    <property type="evidence" value="ECO:0007669"/>
    <property type="project" value="TreeGrafter"/>
</dbReference>
<evidence type="ECO:0000256" key="3">
    <source>
        <dbReference type="ARBA" id="ARBA00022777"/>
    </source>
</evidence>
<dbReference type="SUPFAM" id="SSF53067">
    <property type="entry name" value="Actin-like ATPase domain"/>
    <property type="match status" value="2"/>
</dbReference>
<dbReference type="InterPro" id="IPR018484">
    <property type="entry name" value="FGGY_N"/>
</dbReference>
<dbReference type="FunFam" id="3.30.420.40:FF:000102">
    <property type="entry name" value="Putative glycerol kinase 5"/>
    <property type="match status" value="1"/>
</dbReference>
<dbReference type="InterPro" id="IPR000577">
    <property type="entry name" value="Carb_kinase_FGGY"/>
</dbReference>
<dbReference type="InterPro" id="IPR018485">
    <property type="entry name" value="FGGY_C"/>
</dbReference>
<accession>A0AAN9TJY0</accession>
<reference evidence="7 8" key="1">
    <citation type="submission" date="2024-03" db="EMBL/GenBank/DDBJ databases">
        <title>Adaptation during the transition from Ophiocordyceps entomopathogen to insect associate is accompanied by gene loss and intensified selection.</title>
        <authorList>
            <person name="Ward C.M."/>
            <person name="Onetto C.A."/>
            <person name="Borneman A.R."/>
        </authorList>
    </citation>
    <scope>NUCLEOTIDE SEQUENCE [LARGE SCALE GENOMIC DNA]</scope>
    <source>
        <strain evidence="7">AWRI1</strain>
        <tissue evidence="7">Single Adult Female</tissue>
    </source>
</reference>
<dbReference type="GO" id="GO:0006641">
    <property type="term" value="P:triglyceride metabolic process"/>
    <property type="evidence" value="ECO:0007669"/>
    <property type="project" value="TreeGrafter"/>
</dbReference>
<dbReference type="InterPro" id="IPR043129">
    <property type="entry name" value="ATPase_NBD"/>
</dbReference>
<dbReference type="Pfam" id="PF00370">
    <property type="entry name" value="FGGY_N"/>
    <property type="match status" value="1"/>
</dbReference>
<gene>
    <name evidence="7" type="ORF">V9T40_006436</name>
</gene>
<dbReference type="AlphaFoldDB" id="A0AAN9TJY0"/>
<keyword evidence="8" id="KW-1185">Reference proteome</keyword>
<name>A0AAN9TJY0_9HEMI</name>
<feature type="region of interest" description="Disordered" evidence="4">
    <location>
        <begin position="509"/>
        <end position="535"/>
    </location>
</feature>
<dbReference type="GO" id="GO:0046167">
    <property type="term" value="P:glycerol-3-phosphate biosynthetic process"/>
    <property type="evidence" value="ECO:0007669"/>
    <property type="project" value="TreeGrafter"/>
</dbReference>
<dbReference type="Pfam" id="PF02782">
    <property type="entry name" value="FGGY_C"/>
    <property type="match status" value="1"/>
</dbReference>
<organism evidence="7 8">
    <name type="scientific">Parthenolecanium corni</name>
    <dbReference type="NCBI Taxonomy" id="536013"/>
    <lineage>
        <taxon>Eukaryota</taxon>
        <taxon>Metazoa</taxon>
        <taxon>Ecdysozoa</taxon>
        <taxon>Arthropoda</taxon>
        <taxon>Hexapoda</taxon>
        <taxon>Insecta</taxon>
        <taxon>Pterygota</taxon>
        <taxon>Neoptera</taxon>
        <taxon>Paraneoptera</taxon>
        <taxon>Hemiptera</taxon>
        <taxon>Sternorrhyncha</taxon>
        <taxon>Coccoidea</taxon>
        <taxon>Coccidae</taxon>
        <taxon>Parthenolecanium</taxon>
    </lineage>
</organism>
<dbReference type="PIRSF" id="PIRSF000538">
    <property type="entry name" value="GlpK"/>
    <property type="match status" value="1"/>
</dbReference>
<dbReference type="GO" id="GO:0005739">
    <property type="term" value="C:mitochondrion"/>
    <property type="evidence" value="ECO:0007669"/>
    <property type="project" value="TreeGrafter"/>
</dbReference>
<comment type="similarity">
    <text evidence="1">Belongs to the FGGY kinase family.</text>
</comment>
<dbReference type="PANTHER" id="PTHR10196">
    <property type="entry name" value="SUGAR KINASE"/>
    <property type="match status" value="1"/>
</dbReference>
<evidence type="ECO:0000256" key="4">
    <source>
        <dbReference type="SAM" id="MobiDB-lite"/>
    </source>
</evidence>
<dbReference type="EMBL" id="JBBCAQ010000014">
    <property type="protein sequence ID" value="KAK7598201.1"/>
    <property type="molecule type" value="Genomic_DNA"/>
</dbReference>